<dbReference type="Gene3D" id="3.30.420.40">
    <property type="match status" value="2"/>
</dbReference>
<dbReference type="Pfam" id="PF02782">
    <property type="entry name" value="FGGY_C"/>
    <property type="match status" value="1"/>
</dbReference>
<evidence type="ECO:0000313" key="10">
    <source>
        <dbReference type="Proteomes" id="UP001166402"/>
    </source>
</evidence>
<keyword evidence="5" id="KW-0067">ATP-binding</keyword>
<dbReference type="PANTHER" id="PTHR43095">
    <property type="entry name" value="SUGAR KINASE"/>
    <property type="match status" value="1"/>
</dbReference>
<feature type="domain" description="Carbohydrate kinase FGGY N-terminal" evidence="7">
    <location>
        <begin position="6"/>
        <end position="247"/>
    </location>
</feature>
<dbReference type="Proteomes" id="UP001166402">
    <property type="component" value="Unassembled WGS sequence"/>
</dbReference>
<evidence type="ECO:0000259" key="7">
    <source>
        <dbReference type="Pfam" id="PF00370"/>
    </source>
</evidence>
<evidence type="ECO:0000256" key="2">
    <source>
        <dbReference type="ARBA" id="ARBA00022679"/>
    </source>
</evidence>
<dbReference type="InterPro" id="IPR013449">
    <property type="entry name" value="Rhamnulokinase"/>
</dbReference>
<dbReference type="CDD" id="cd07771">
    <property type="entry name" value="ASKHA_NBD_FGGY_RhaB-like"/>
    <property type="match status" value="1"/>
</dbReference>
<evidence type="ECO:0000256" key="1">
    <source>
        <dbReference type="ARBA" id="ARBA00009156"/>
    </source>
</evidence>
<gene>
    <name evidence="9" type="ORF">J2Z80_000465</name>
</gene>
<accession>A0ABS4NBA5</accession>
<evidence type="ECO:0000256" key="4">
    <source>
        <dbReference type="ARBA" id="ARBA00022777"/>
    </source>
</evidence>
<reference evidence="9" key="1">
    <citation type="submission" date="2021-03" db="EMBL/GenBank/DDBJ databases">
        <title>Genomic Encyclopedia of Type Strains, Phase IV (KMG-IV): sequencing the most valuable type-strain genomes for metagenomic binning, comparative biology and taxonomic classification.</title>
        <authorList>
            <person name="Goeker M."/>
        </authorList>
    </citation>
    <scope>NUCLEOTIDE SEQUENCE</scope>
    <source>
        <strain evidence="9">DSM 101588</strain>
    </source>
</reference>
<sequence length="475" mass="53817">MKDTVYNLAFDFGASSGRLMLSKFDGEKITIEEVYRFPNEPVKLGQSFYWDFLRLFHELKNGLKLVSKKKIKISSIGIDTWGVDYGLLDKNDQLISNPFHYRDKRTDGIIKDFENMALLEEIYDVTGIQFMEFNTIFQLYCDYKKRPELLNYARTLLFMPDLFNFYLTHEKYNEYTIASTSQMLDAEKKDWAIDLIKKLNLPEGIFQKILMPGNIIGYLTKEIQEETGLSNIPVISVGSHDTASAVAGTPIENGSSAYLICGTWSLLGVESESPIINENTKKYNFTNEGGVEGFIRLLKNINGLWIIQQLKQSWNLHGIKIGFPEISQMASKAKHEEFIINPDDKLFIAPDDMAEAVKQYCVETGQGLPQDIGDIARAAYNGIVEQYKNCLNNLEDIVGRKIDTIHMVGGGIQDKFLCKLTADVTGKKVITGPVEASIYGNAIVQLMALGYIKDLKEGRKIIKNSIEQKRYFSSI</sequence>
<organism evidence="9 10">
    <name type="scientific">Thermoanaerobacterium butyriciformans</name>
    <dbReference type="NCBI Taxonomy" id="1702242"/>
    <lineage>
        <taxon>Bacteria</taxon>
        <taxon>Bacillati</taxon>
        <taxon>Bacillota</taxon>
        <taxon>Clostridia</taxon>
        <taxon>Thermoanaerobacterales</taxon>
        <taxon>Thermoanaerobacteraceae</taxon>
        <taxon>Thermoanaerobacterium</taxon>
    </lineage>
</organism>
<keyword evidence="3" id="KW-0547">Nucleotide-binding</keyword>
<evidence type="ECO:0000313" key="9">
    <source>
        <dbReference type="EMBL" id="MBP2070965.1"/>
    </source>
</evidence>
<dbReference type="InterPro" id="IPR043129">
    <property type="entry name" value="ATPase_NBD"/>
</dbReference>
<keyword evidence="10" id="KW-1185">Reference proteome</keyword>
<proteinExistence type="inferred from homology"/>
<protein>
    <submittedName>
        <fullName evidence="9">Rhamnulokinase</fullName>
        <ecNumber evidence="9">2.7.1.5</ecNumber>
    </submittedName>
</protein>
<dbReference type="EMBL" id="JAGGLT010000003">
    <property type="protein sequence ID" value="MBP2070965.1"/>
    <property type="molecule type" value="Genomic_DNA"/>
</dbReference>
<keyword evidence="4" id="KW-0418">Kinase</keyword>
<keyword evidence="2 9" id="KW-0808">Transferase</keyword>
<dbReference type="InterPro" id="IPR050406">
    <property type="entry name" value="FGGY_Carb_Kinase"/>
</dbReference>
<evidence type="ECO:0000259" key="8">
    <source>
        <dbReference type="Pfam" id="PF02782"/>
    </source>
</evidence>
<dbReference type="SUPFAM" id="SSF53067">
    <property type="entry name" value="Actin-like ATPase domain"/>
    <property type="match status" value="2"/>
</dbReference>
<evidence type="ECO:0000256" key="3">
    <source>
        <dbReference type="ARBA" id="ARBA00022741"/>
    </source>
</evidence>
<dbReference type="RefSeq" id="WP_209452928.1">
    <property type="nucleotide sequence ID" value="NZ_JAGGLT010000003.1"/>
</dbReference>
<dbReference type="Pfam" id="PF00370">
    <property type="entry name" value="FGGY_N"/>
    <property type="match status" value="1"/>
</dbReference>
<evidence type="ECO:0000256" key="6">
    <source>
        <dbReference type="ARBA" id="ARBA00023308"/>
    </source>
</evidence>
<dbReference type="EC" id="2.7.1.5" evidence="9"/>
<comment type="caution">
    <text evidence="9">The sequence shown here is derived from an EMBL/GenBank/DDBJ whole genome shotgun (WGS) entry which is preliminary data.</text>
</comment>
<dbReference type="InterPro" id="IPR018485">
    <property type="entry name" value="FGGY_C"/>
</dbReference>
<evidence type="ECO:0000256" key="5">
    <source>
        <dbReference type="ARBA" id="ARBA00022840"/>
    </source>
</evidence>
<comment type="similarity">
    <text evidence="1">Belongs to the FGGY kinase family.</text>
</comment>
<feature type="domain" description="Carbohydrate kinase FGGY C-terminal" evidence="8">
    <location>
        <begin position="257"/>
        <end position="449"/>
    </location>
</feature>
<keyword evidence="6" id="KW-0684">Rhamnose metabolism</keyword>
<dbReference type="GO" id="GO:0008993">
    <property type="term" value="F:rhamnulokinase activity"/>
    <property type="evidence" value="ECO:0007669"/>
    <property type="project" value="UniProtKB-EC"/>
</dbReference>
<dbReference type="InterPro" id="IPR018484">
    <property type="entry name" value="FGGY_N"/>
</dbReference>
<name>A0ABS4NBA5_9THEO</name>
<dbReference type="PANTHER" id="PTHR43095:SF5">
    <property type="entry name" value="XYLULOSE KINASE"/>
    <property type="match status" value="1"/>
</dbReference>